<proteinExistence type="predicted"/>
<organism evidence="2 3">
    <name type="scientific">Cupriavidus metallidurans</name>
    <dbReference type="NCBI Taxonomy" id="119219"/>
    <lineage>
        <taxon>Bacteria</taxon>
        <taxon>Pseudomonadati</taxon>
        <taxon>Pseudomonadota</taxon>
        <taxon>Betaproteobacteria</taxon>
        <taxon>Burkholderiales</taxon>
        <taxon>Burkholderiaceae</taxon>
        <taxon>Cupriavidus</taxon>
    </lineage>
</organism>
<feature type="chain" id="PRO_5019716493" evidence="1">
    <location>
        <begin position="20"/>
        <end position="215"/>
    </location>
</feature>
<gene>
    <name evidence="2" type="ORF">DDF84_029955</name>
</gene>
<evidence type="ECO:0000256" key="1">
    <source>
        <dbReference type="SAM" id="SignalP"/>
    </source>
</evidence>
<reference evidence="2 3" key="1">
    <citation type="submission" date="2019-03" db="EMBL/GenBank/DDBJ databases">
        <title>Comparative insights into the high quality Complete genome sequence of highly metal resistant Cupriavidus metallidurans strain BS1 isolated from a gold-copper mine.</title>
        <authorList>
            <person name="Mazhar H.S."/>
            <person name="Rensing C."/>
        </authorList>
    </citation>
    <scope>NUCLEOTIDE SEQUENCE [LARGE SCALE GENOMIC DNA]</scope>
    <source>
        <strain evidence="2 3">BS1</strain>
    </source>
</reference>
<protein>
    <submittedName>
        <fullName evidence="2">Uncharacterized protein</fullName>
    </submittedName>
</protein>
<sequence>MRHPVAALGIALAVSSAHAQEVAAPAANASQEAQPPTWNFSLAGYWNMPRQEQSYLSAIAIAERDKLHLEARVNYEAMHAQSAFVGWSFAGGEAFTYKVTPIIGFAMGSIHGVIPGLEASLAAYKFDYYIEAEYLTGSGTQTPSYLYAWSELGYRPVDWLRLGFVMQRTRIYGGDREFQRGGLVQLTFKNVTVGCYWFNPGSSEQVVMTNLTVSF</sequence>
<dbReference type="EMBL" id="CP037901">
    <property type="protein sequence ID" value="QBP13798.1"/>
    <property type="molecule type" value="Genomic_DNA"/>
</dbReference>
<accession>A0A482IXV6</accession>
<feature type="signal peptide" evidence="1">
    <location>
        <begin position="1"/>
        <end position="19"/>
    </location>
</feature>
<dbReference type="OrthoDB" id="120520at2"/>
<keyword evidence="1" id="KW-0732">Signal</keyword>
<evidence type="ECO:0000313" key="3">
    <source>
        <dbReference type="Proteomes" id="UP000253772"/>
    </source>
</evidence>
<dbReference type="RefSeq" id="WP_017510579.1">
    <property type="nucleotide sequence ID" value="NZ_CP037901.1"/>
</dbReference>
<evidence type="ECO:0000313" key="2">
    <source>
        <dbReference type="EMBL" id="QBP13798.1"/>
    </source>
</evidence>
<dbReference type="Proteomes" id="UP000253772">
    <property type="component" value="Chromosome c2"/>
</dbReference>
<name>A0A482IXV6_9BURK</name>
<dbReference type="AlphaFoldDB" id="A0A482IXV6"/>